<proteinExistence type="predicted"/>
<feature type="chain" id="PRO_5042285981" evidence="1">
    <location>
        <begin position="19"/>
        <end position="259"/>
    </location>
</feature>
<comment type="caution">
    <text evidence="2">The sequence shown here is derived from an EMBL/GenBank/DDBJ whole genome shotgun (WGS) entry which is preliminary data.</text>
</comment>
<keyword evidence="1" id="KW-0732">Signal</keyword>
<evidence type="ECO:0000256" key="1">
    <source>
        <dbReference type="SAM" id="SignalP"/>
    </source>
</evidence>
<feature type="signal peptide" evidence="1">
    <location>
        <begin position="1"/>
        <end position="18"/>
    </location>
</feature>
<organism evidence="2 3">
    <name type="scientific">Staphylotrichum longicolle</name>
    <dbReference type="NCBI Taxonomy" id="669026"/>
    <lineage>
        <taxon>Eukaryota</taxon>
        <taxon>Fungi</taxon>
        <taxon>Dikarya</taxon>
        <taxon>Ascomycota</taxon>
        <taxon>Pezizomycotina</taxon>
        <taxon>Sordariomycetes</taxon>
        <taxon>Sordariomycetidae</taxon>
        <taxon>Sordariales</taxon>
        <taxon>Chaetomiaceae</taxon>
        <taxon>Staphylotrichum</taxon>
    </lineage>
</organism>
<protein>
    <submittedName>
        <fullName evidence="2">Uncharacterized protein</fullName>
    </submittedName>
</protein>
<accession>A0AAD4EQ02</accession>
<dbReference type="Proteomes" id="UP001197093">
    <property type="component" value="Unassembled WGS sequence"/>
</dbReference>
<evidence type="ECO:0000313" key="2">
    <source>
        <dbReference type="EMBL" id="KAG7285125.1"/>
    </source>
</evidence>
<keyword evidence="3" id="KW-1185">Reference proteome</keyword>
<dbReference type="EMBL" id="JAHCVI010000005">
    <property type="protein sequence ID" value="KAG7285125.1"/>
    <property type="molecule type" value="Genomic_DNA"/>
</dbReference>
<dbReference type="AlphaFoldDB" id="A0AAD4EQ02"/>
<reference evidence="2" key="1">
    <citation type="submission" date="2023-02" db="EMBL/GenBank/DDBJ databases">
        <authorList>
            <person name="Palmer J.M."/>
        </authorList>
    </citation>
    <scope>NUCLEOTIDE SEQUENCE</scope>
    <source>
        <strain evidence="2">FW57</strain>
    </source>
</reference>
<name>A0AAD4EQ02_9PEZI</name>
<sequence>MQFRPLFSVLLAPVAVSAACTGRPCRPDAIINLLKNPQVAEPASSLCSAYNQPTTTAIVTPTETVTQWVSQTIPGETFTATATATVTNVITQYTTSYSTVTIEMDSKRKRDLDFGPLTGLSQFPSSQISSACSCLVQIPSPALTVTETAAAVTATASSMVYLPGEEGTITVTETATESRTTVVTTVIPTQPPATAPQCTAKNFCCQNVAQWATNSGVWGGICGYYPSNPRELVGAGLGSQARTVVAPLAHAPLAALSLL</sequence>
<dbReference type="PROSITE" id="PS51257">
    <property type="entry name" value="PROKAR_LIPOPROTEIN"/>
    <property type="match status" value="1"/>
</dbReference>
<evidence type="ECO:0000313" key="3">
    <source>
        <dbReference type="Proteomes" id="UP001197093"/>
    </source>
</evidence>
<gene>
    <name evidence="2" type="ORF">NEMBOFW57_009746</name>
</gene>